<accession>A0AAE0ZJD8</accession>
<sequence length="325" mass="35962">MFLTVLAIIFCCYTTGECNIAIAEHTAVLLKYRNNVFYFLTEITIIFYCCTTGPQQLSPLFNSKPQEDAVVVETAKSGIEIYGFPEPSTLTLQRTDDGTDLMSSRRHSVQYTAGVSPFGVVNVTISDVVESDYTNYTLTVENGVGNALVHTFYLNEVSLYPLKSYHLGTDSEGEQLNIFVTVKSSHLGTDSQEGEQFNTTAIVIGVIAVLIIAGFIISVIFLSRKNRLLKERMNKNGEIQNEKPTLSRLKYQQLVYQDLGPNRLTSGDTGPYSNVSGGHVGNLRDTFTESSPPATNYVNVEMSSVTGNPQNKRITKQAYQDVQLK</sequence>
<keyword evidence="1" id="KW-1133">Transmembrane helix</keyword>
<evidence type="ECO:0000313" key="4">
    <source>
        <dbReference type="Proteomes" id="UP001283361"/>
    </source>
</evidence>
<dbReference type="Gene3D" id="2.60.40.10">
    <property type="entry name" value="Immunoglobulins"/>
    <property type="match status" value="1"/>
</dbReference>
<reference evidence="3" key="1">
    <citation type="journal article" date="2023" name="G3 (Bethesda)">
        <title>A reference genome for the long-term kleptoplast-retaining sea slug Elysia crispata morphotype clarki.</title>
        <authorList>
            <person name="Eastman K.E."/>
            <person name="Pendleton A.L."/>
            <person name="Shaikh M.A."/>
            <person name="Suttiyut T."/>
            <person name="Ogas R."/>
            <person name="Tomko P."/>
            <person name="Gavelis G."/>
            <person name="Widhalm J.R."/>
            <person name="Wisecaver J.H."/>
        </authorList>
    </citation>
    <scope>NUCLEOTIDE SEQUENCE</scope>
    <source>
        <strain evidence="3">ECLA1</strain>
    </source>
</reference>
<feature type="chain" id="PRO_5041931104" description="Cadherin domain-containing protein" evidence="2">
    <location>
        <begin position="19"/>
        <end position="325"/>
    </location>
</feature>
<protein>
    <recommendedName>
        <fullName evidence="5">Cadherin domain-containing protein</fullName>
    </recommendedName>
</protein>
<keyword evidence="1" id="KW-0472">Membrane</keyword>
<evidence type="ECO:0008006" key="5">
    <source>
        <dbReference type="Google" id="ProtNLM"/>
    </source>
</evidence>
<dbReference type="InterPro" id="IPR013783">
    <property type="entry name" value="Ig-like_fold"/>
</dbReference>
<keyword evidence="4" id="KW-1185">Reference proteome</keyword>
<dbReference type="EMBL" id="JAWDGP010003829">
    <property type="protein sequence ID" value="KAK3770529.1"/>
    <property type="molecule type" value="Genomic_DNA"/>
</dbReference>
<dbReference type="InterPro" id="IPR036179">
    <property type="entry name" value="Ig-like_dom_sf"/>
</dbReference>
<gene>
    <name evidence="3" type="ORF">RRG08_047598</name>
</gene>
<dbReference type="Proteomes" id="UP001283361">
    <property type="component" value="Unassembled WGS sequence"/>
</dbReference>
<evidence type="ECO:0000256" key="1">
    <source>
        <dbReference type="SAM" id="Phobius"/>
    </source>
</evidence>
<evidence type="ECO:0000256" key="2">
    <source>
        <dbReference type="SAM" id="SignalP"/>
    </source>
</evidence>
<dbReference type="SUPFAM" id="SSF48726">
    <property type="entry name" value="Immunoglobulin"/>
    <property type="match status" value="1"/>
</dbReference>
<proteinExistence type="predicted"/>
<organism evidence="3 4">
    <name type="scientific">Elysia crispata</name>
    <name type="common">lettuce slug</name>
    <dbReference type="NCBI Taxonomy" id="231223"/>
    <lineage>
        <taxon>Eukaryota</taxon>
        <taxon>Metazoa</taxon>
        <taxon>Spiralia</taxon>
        <taxon>Lophotrochozoa</taxon>
        <taxon>Mollusca</taxon>
        <taxon>Gastropoda</taxon>
        <taxon>Heterobranchia</taxon>
        <taxon>Euthyneura</taxon>
        <taxon>Panpulmonata</taxon>
        <taxon>Sacoglossa</taxon>
        <taxon>Placobranchoidea</taxon>
        <taxon>Plakobranchidae</taxon>
        <taxon>Elysia</taxon>
    </lineage>
</organism>
<feature type="transmembrane region" description="Helical" evidence="1">
    <location>
        <begin position="201"/>
        <end position="223"/>
    </location>
</feature>
<comment type="caution">
    <text evidence="3">The sequence shown here is derived from an EMBL/GenBank/DDBJ whole genome shotgun (WGS) entry which is preliminary data.</text>
</comment>
<keyword evidence="1" id="KW-0812">Transmembrane</keyword>
<dbReference type="AlphaFoldDB" id="A0AAE0ZJD8"/>
<evidence type="ECO:0000313" key="3">
    <source>
        <dbReference type="EMBL" id="KAK3770529.1"/>
    </source>
</evidence>
<keyword evidence="2" id="KW-0732">Signal</keyword>
<name>A0AAE0ZJD8_9GAST</name>
<feature type="signal peptide" evidence="2">
    <location>
        <begin position="1"/>
        <end position="18"/>
    </location>
</feature>